<name>W4KMN9_HETIT</name>
<dbReference type="GO" id="GO:0005739">
    <property type="term" value="C:mitochondrion"/>
    <property type="evidence" value="ECO:0007669"/>
    <property type="project" value="TreeGrafter"/>
</dbReference>
<accession>W4KMN9</accession>
<organism evidence="3 4">
    <name type="scientific">Heterobasidion irregulare (strain TC 32-1)</name>
    <dbReference type="NCBI Taxonomy" id="747525"/>
    <lineage>
        <taxon>Eukaryota</taxon>
        <taxon>Fungi</taxon>
        <taxon>Dikarya</taxon>
        <taxon>Basidiomycota</taxon>
        <taxon>Agaricomycotina</taxon>
        <taxon>Agaricomycetes</taxon>
        <taxon>Russulales</taxon>
        <taxon>Bondarzewiaceae</taxon>
        <taxon>Heterobasidion</taxon>
        <taxon>Heterobasidion annosum species complex</taxon>
    </lineage>
</organism>
<dbReference type="InterPro" id="IPR051557">
    <property type="entry name" value="NipSnap_domain"/>
</dbReference>
<reference evidence="3 4" key="1">
    <citation type="journal article" date="2012" name="New Phytol.">
        <title>Insight into trade-off between wood decay and parasitism from the genome of a fungal forest pathogen.</title>
        <authorList>
            <person name="Olson A."/>
            <person name="Aerts A."/>
            <person name="Asiegbu F."/>
            <person name="Belbahri L."/>
            <person name="Bouzid O."/>
            <person name="Broberg A."/>
            <person name="Canback B."/>
            <person name="Coutinho P.M."/>
            <person name="Cullen D."/>
            <person name="Dalman K."/>
            <person name="Deflorio G."/>
            <person name="van Diepen L.T."/>
            <person name="Dunand C."/>
            <person name="Duplessis S."/>
            <person name="Durling M."/>
            <person name="Gonthier P."/>
            <person name="Grimwood J."/>
            <person name="Fossdal C.G."/>
            <person name="Hansson D."/>
            <person name="Henrissat B."/>
            <person name="Hietala A."/>
            <person name="Himmelstrand K."/>
            <person name="Hoffmeister D."/>
            <person name="Hogberg N."/>
            <person name="James T.Y."/>
            <person name="Karlsson M."/>
            <person name="Kohler A."/>
            <person name="Kues U."/>
            <person name="Lee Y.H."/>
            <person name="Lin Y.C."/>
            <person name="Lind M."/>
            <person name="Lindquist E."/>
            <person name="Lombard V."/>
            <person name="Lucas S."/>
            <person name="Lunden K."/>
            <person name="Morin E."/>
            <person name="Murat C."/>
            <person name="Park J."/>
            <person name="Raffaello T."/>
            <person name="Rouze P."/>
            <person name="Salamov A."/>
            <person name="Schmutz J."/>
            <person name="Solheim H."/>
            <person name="Stahlberg J."/>
            <person name="Velez H."/>
            <person name="de Vries R.P."/>
            <person name="Wiebenga A."/>
            <person name="Woodward S."/>
            <person name="Yakovlev I."/>
            <person name="Garbelotto M."/>
            <person name="Martin F."/>
            <person name="Grigoriev I.V."/>
            <person name="Stenlid J."/>
        </authorList>
    </citation>
    <scope>NUCLEOTIDE SEQUENCE [LARGE SCALE GENOMIC DNA]</scope>
    <source>
        <strain evidence="3 4">TC 32-1</strain>
    </source>
</reference>
<dbReference type="EMBL" id="KI925454">
    <property type="protein sequence ID" value="ETW87113.1"/>
    <property type="molecule type" value="Genomic_DNA"/>
</dbReference>
<evidence type="ECO:0000259" key="2">
    <source>
        <dbReference type="Pfam" id="PF07978"/>
    </source>
</evidence>
<feature type="domain" description="NIPSNAP" evidence="2">
    <location>
        <begin position="176"/>
        <end position="273"/>
    </location>
</feature>
<evidence type="ECO:0000313" key="4">
    <source>
        <dbReference type="Proteomes" id="UP000030671"/>
    </source>
</evidence>
<dbReference type="AlphaFoldDB" id="W4KMN9"/>
<dbReference type="FunFam" id="3.30.70.100:FF:000004">
    <property type="entry name" value="NIPSNAP family protein"/>
    <property type="match status" value="1"/>
</dbReference>
<evidence type="ECO:0000313" key="3">
    <source>
        <dbReference type="EMBL" id="ETW87113.1"/>
    </source>
</evidence>
<dbReference type="SUPFAM" id="SSF54909">
    <property type="entry name" value="Dimeric alpha+beta barrel"/>
    <property type="match status" value="2"/>
</dbReference>
<dbReference type="STRING" id="747525.W4KMN9"/>
<dbReference type="InterPro" id="IPR011008">
    <property type="entry name" value="Dimeric_a/b-barrel"/>
</dbReference>
<dbReference type="InParanoid" id="W4KMN9"/>
<dbReference type="GeneID" id="20676779"/>
<dbReference type="PANTHER" id="PTHR21017">
    <property type="entry name" value="NIPSNAP-RELATED"/>
    <property type="match status" value="1"/>
</dbReference>
<dbReference type="Gene3D" id="3.30.70.100">
    <property type="match status" value="2"/>
</dbReference>
<dbReference type="OrthoDB" id="10262843at2759"/>
<dbReference type="InterPro" id="IPR012577">
    <property type="entry name" value="NIPSNAP"/>
</dbReference>
<comment type="similarity">
    <text evidence="1">Belongs to the NipSnap family.</text>
</comment>
<dbReference type="Proteomes" id="UP000030671">
    <property type="component" value="Unassembled WGS sequence"/>
</dbReference>
<protein>
    <recommendedName>
        <fullName evidence="2">NIPSNAP domain-containing protein</fullName>
    </recommendedName>
</protein>
<gene>
    <name evidence="3" type="ORF">HETIRDRAFT_456841</name>
</gene>
<keyword evidence="4" id="KW-1185">Reference proteome</keyword>
<proteinExistence type="inferred from homology"/>
<evidence type="ECO:0000256" key="1">
    <source>
        <dbReference type="ARBA" id="ARBA00005291"/>
    </source>
</evidence>
<sequence length="275" mass="31533">MLARLASRTLRPAAIAVPSSLVSRAGPQRAISVQSLLHGSPEAKSAGDVEVQQHSRLVARGKYLHGFEVHRVQPSKVEEYKQAAERYYTGLRDDAGLRIKLTGNWETIIGEQDTFYHILEYENYAGFDKAWEKIRGSEHERAYKALLPHLVSRNAQLNQEFAFMPTAPPHARGGIFELRTYQLNPGTLLEWENTWRRGIEARKKFVAPVGAWYSQVGRLHQVHHMWQYPDLETRKEMREQAWQLDGWADTVSKTAQMAKFMDSYVMVPLSFSPLK</sequence>
<dbReference type="RefSeq" id="XP_009541054.1">
    <property type="nucleotide sequence ID" value="XM_009542759.1"/>
</dbReference>
<dbReference type="PANTHER" id="PTHR21017:SF17">
    <property type="entry name" value="PROTEIN NIPSNAP"/>
    <property type="match status" value="1"/>
</dbReference>
<dbReference type="HOGENOM" id="CLU_053393_0_1_1"/>
<dbReference type="eggNOG" id="KOG2883">
    <property type="taxonomic scope" value="Eukaryota"/>
</dbReference>
<dbReference type="GO" id="GO:0000423">
    <property type="term" value="P:mitophagy"/>
    <property type="evidence" value="ECO:0007669"/>
    <property type="project" value="UniProtKB-ARBA"/>
</dbReference>
<dbReference type="KEGG" id="hir:HETIRDRAFT_456841"/>
<dbReference type="Pfam" id="PF07978">
    <property type="entry name" value="NIPSNAP"/>
    <property type="match status" value="1"/>
</dbReference>